<dbReference type="Proteomes" id="UP001451303">
    <property type="component" value="Unassembled WGS sequence"/>
</dbReference>
<sequence length="231" mass="25787">MLYRSRPPTQWGVYLLVWEKEGQRPAVYVVTGTNSTLGIKPKFNNYDKGQNLSVGCENWTQKGYLLTHKALVCTSPLPPPKQTRCTLRAVFKVLETTVIRLFIEAATVATQIINDFQAMGFGTGIRTDGELPFVAYQLQPLNEAATDYESDISDEEVTESLIEQPFFGSSGSNVAYLCLVRFWGIDRAPDRSDGLNWSRGGRGTVDDDERTLLWADQRPSPPDREMVAGGE</sequence>
<evidence type="ECO:0000313" key="3">
    <source>
        <dbReference type="Proteomes" id="UP001451303"/>
    </source>
</evidence>
<reference evidence="2 3" key="1">
    <citation type="submission" date="2023-09" db="EMBL/GenBank/DDBJ databases">
        <title>Multi-omics analysis of a traditional fermented food reveals byproduct-associated fungal strains for waste-to-food upcycling.</title>
        <authorList>
            <consortium name="Lawrence Berkeley National Laboratory"/>
            <person name="Rekdal V.M."/>
            <person name="Villalobos-Escobedo J.M."/>
            <person name="Rodriguez-Valeron N."/>
            <person name="Garcia M.O."/>
            <person name="Vasquez D.P."/>
            <person name="Damayanti I."/>
            <person name="Sorensen P.M."/>
            <person name="Baidoo E.E."/>
            <person name="De Carvalho A.C."/>
            <person name="Riley R."/>
            <person name="Lipzen A."/>
            <person name="He G."/>
            <person name="Yan M."/>
            <person name="Haridas S."/>
            <person name="Daum C."/>
            <person name="Yoshinaga Y."/>
            <person name="Ng V."/>
            <person name="Grigoriev I.V."/>
            <person name="Munk R."/>
            <person name="Nuraida L."/>
            <person name="Wijaya C.H."/>
            <person name="Morales P.-C."/>
            <person name="Keasling J.D."/>
        </authorList>
    </citation>
    <scope>NUCLEOTIDE SEQUENCE [LARGE SCALE GENOMIC DNA]</scope>
    <source>
        <strain evidence="2 3">FGSC 2613</strain>
    </source>
</reference>
<accession>A0ABR3D071</accession>
<keyword evidence="3" id="KW-1185">Reference proteome</keyword>
<comment type="caution">
    <text evidence="2">The sequence shown here is derived from an EMBL/GenBank/DDBJ whole genome shotgun (WGS) entry which is preliminary data.</text>
</comment>
<dbReference type="EMBL" id="JAVLET010000014">
    <property type="protein sequence ID" value="KAL0466067.1"/>
    <property type="molecule type" value="Genomic_DNA"/>
</dbReference>
<organism evidence="2 3">
    <name type="scientific">Neurospora intermedia</name>
    <dbReference type="NCBI Taxonomy" id="5142"/>
    <lineage>
        <taxon>Eukaryota</taxon>
        <taxon>Fungi</taxon>
        <taxon>Dikarya</taxon>
        <taxon>Ascomycota</taxon>
        <taxon>Pezizomycotina</taxon>
        <taxon>Sordariomycetes</taxon>
        <taxon>Sordariomycetidae</taxon>
        <taxon>Sordariales</taxon>
        <taxon>Sordariaceae</taxon>
        <taxon>Neurospora</taxon>
    </lineage>
</organism>
<feature type="compositionally biased region" description="Basic and acidic residues" evidence="1">
    <location>
        <begin position="221"/>
        <end position="231"/>
    </location>
</feature>
<evidence type="ECO:0000313" key="2">
    <source>
        <dbReference type="EMBL" id="KAL0466067.1"/>
    </source>
</evidence>
<proteinExistence type="predicted"/>
<feature type="region of interest" description="Disordered" evidence="1">
    <location>
        <begin position="195"/>
        <end position="231"/>
    </location>
</feature>
<gene>
    <name evidence="2" type="ORF">QR685DRAFT_575684</name>
</gene>
<name>A0ABR3D071_NEUIN</name>
<evidence type="ECO:0000256" key="1">
    <source>
        <dbReference type="SAM" id="MobiDB-lite"/>
    </source>
</evidence>
<protein>
    <submittedName>
        <fullName evidence="2">Uncharacterized protein</fullName>
    </submittedName>
</protein>